<organism evidence="1 2">
    <name type="scientific">Dubosiella muris</name>
    <dbReference type="NCBI Taxonomy" id="3038133"/>
    <lineage>
        <taxon>Bacteria</taxon>
        <taxon>Bacillati</taxon>
        <taxon>Bacillota</taxon>
        <taxon>Erysipelotrichia</taxon>
        <taxon>Erysipelotrichales</taxon>
        <taxon>Erysipelotrichaceae</taxon>
        <taxon>Dubosiella</taxon>
    </lineage>
</organism>
<evidence type="ECO:0000313" key="2">
    <source>
        <dbReference type="Proteomes" id="UP000308836"/>
    </source>
</evidence>
<dbReference type="Proteomes" id="UP000308836">
    <property type="component" value="Unassembled WGS sequence"/>
</dbReference>
<reference evidence="1" key="1">
    <citation type="submission" date="2019-04" db="EMBL/GenBank/DDBJ databases">
        <title>Microbes associate with the intestines of laboratory mice.</title>
        <authorList>
            <person name="Navarre W."/>
            <person name="Wong E."/>
            <person name="Huang K."/>
            <person name="Tropini C."/>
            <person name="Ng K."/>
            <person name="Yu B."/>
        </authorList>
    </citation>
    <scope>NUCLEOTIDE SEQUENCE</scope>
    <source>
        <strain evidence="1">NM09_H32</strain>
    </source>
</reference>
<protein>
    <submittedName>
        <fullName evidence="1">Uncharacterized protein</fullName>
    </submittedName>
</protein>
<proteinExistence type="predicted"/>
<keyword evidence="2" id="KW-1185">Reference proteome</keyword>
<name>A0AC61R9C5_9FIRM</name>
<evidence type="ECO:0000313" key="1">
    <source>
        <dbReference type="EMBL" id="TGY66941.1"/>
    </source>
</evidence>
<comment type="caution">
    <text evidence="1">The sequence shown here is derived from an EMBL/GenBank/DDBJ whole genome shotgun (WGS) entry which is preliminary data.</text>
</comment>
<gene>
    <name evidence="1" type="ORF">E5336_02335</name>
</gene>
<sequence>MTYELRKLVRNPRAWIVYSFFVAGLLLFWGLALVENGQSIRYAANRYSYMAYTANKRLHDLSRPLMPGESEFLYEAHDVARAISKAYENGENTTPGFVVLRQSWDELVAKADKNGYPYADFGYDSTIETTAYLQQSEACLKRNIGLLASDWQPDAVNLNAQWTLRGGWLAVALFCLVLWMDTIGAEMDNGTFKLVFTSLTPRKTIFWSKILVSLLVAGALCLTVGLVLGGVGLVYGIGTLDYPYIVHQRIVSGASLLGLGVAWSGCVVVGLLGMFLWVFSWRLKPMDAFCACLLVLAGLLWLGAWRMELVLTLPVWRLGGGAFALAGVGMAGLALRRLERKELGT</sequence>
<accession>A0AC61R9C5</accession>
<dbReference type="EMBL" id="SRYG01000003">
    <property type="protein sequence ID" value="TGY66941.1"/>
    <property type="molecule type" value="Genomic_DNA"/>
</dbReference>